<evidence type="ECO:0000256" key="6">
    <source>
        <dbReference type="SAM" id="SignalP"/>
    </source>
</evidence>
<feature type="domain" description="Peptidase S1" evidence="7">
    <location>
        <begin position="36"/>
        <end position="268"/>
    </location>
</feature>
<organism evidence="8 9">
    <name type="scientific">Anabas testudineus</name>
    <name type="common">Climbing perch</name>
    <name type="synonym">Anthias testudineus</name>
    <dbReference type="NCBI Taxonomy" id="64144"/>
    <lineage>
        <taxon>Eukaryota</taxon>
        <taxon>Metazoa</taxon>
        <taxon>Chordata</taxon>
        <taxon>Craniata</taxon>
        <taxon>Vertebrata</taxon>
        <taxon>Euteleostomi</taxon>
        <taxon>Actinopterygii</taxon>
        <taxon>Neopterygii</taxon>
        <taxon>Teleostei</taxon>
        <taxon>Neoteleostei</taxon>
        <taxon>Acanthomorphata</taxon>
        <taxon>Anabantaria</taxon>
        <taxon>Anabantiformes</taxon>
        <taxon>Anabantoidei</taxon>
        <taxon>Anabantidae</taxon>
        <taxon>Anabas</taxon>
    </lineage>
</organism>
<dbReference type="SMART" id="SM00020">
    <property type="entry name" value="Tryp_SPc"/>
    <property type="match status" value="2"/>
</dbReference>
<keyword evidence="4" id="KW-0720">Serine protease</keyword>
<dbReference type="CDD" id="cd00190">
    <property type="entry name" value="Tryp_SPc"/>
    <property type="match status" value="2"/>
</dbReference>
<evidence type="ECO:0000256" key="3">
    <source>
        <dbReference type="ARBA" id="ARBA00022801"/>
    </source>
</evidence>
<dbReference type="FunFam" id="2.40.10.10:FF:000024">
    <property type="entry name" value="Serine protease 53"/>
    <property type="match status" value="2"/>
</dbReference>
<sequence length="691" mass="72494">MAFYKLMCVGTLLTLLPPGSHSQLDVCGQAVLNTRIVGGQDVPPGNWPWQVLLISDSVFCGGSLINKEWVLTAAHCFTSNDTSGLTVLLGGQTLINLGPNAVLQSAAQIINHPSYNPSTGENDISLLKLSSPVNFTTYVLPVCLAASNSSFYSGTSSWATGWGYVADGVPPPPPFNLTEVQVPVVGNRQCNCDYGVGTITDNMMCAGLPAGGKDTCQGDDGGPLVIKQNSHWIQGGVTSFGIGCALPNLPGVYTRVSQYQSWINSQISSDPPGFVTFTSSGTDSDLSVSCPTLPPPVDLSPAAAADVCGRAGFNTRIIGGQEAPPGNWPWQAALFINGTGFCGGSLINKEWVLTAAHCFPSNNTSNLLVYLGNQRIATLSPYKVLRTVTQIINHPSYNPTTGKNDISLLKLSSPVNFTTYVLPVCLAASNSTFYSGTNSWVTGWGDIEGGVPLPFPFNLREVQVPVVGNRECNCDYGVGTITDNMMCAGLAAGGRGPCKGDDGGPLVSKQNGRWIQGGVVSAGMNCTKASLPGIYTRVSQYQSWISSQISRDQAGFFSFTSSGTDSDLSVTCLTSSPPTEKPVFCGRAPLNSPVLGGGSVSTPGEWPWMVSLQKDGSHVCGGTLVAVDSVLSDANCFSSSSSPSEWTAVLGRLKQNGSNPFEVTLSVTNITRSHLTGSNVAVLRLAAPLLE</sequence>
<dbReference type="InterPro" id="IPR001314">
    <property type="entry name" value="Peptidase_S1A"/>
</dbReference>
<reference evidence="8" key="2">
    <citation type="submission" date="2025-08" db="UniProtKB">
        <authorList>
            <consortium name="Ensembl"/>
        </authorList>
    </citation>
    <scope>IDENTIFICATION</scope>
</reference>
<dbReference type="PROSITE" id="PS50240">
    <property type="entry name" value="TRYPSIN_DOM"/>
    <property type="match status" value="3"/>
</dbReference>
<dbReference type="InterPro" id="IPR018114">
    <property type="entry name" value="TRYPSIN_HIS"/>
</dbReference>
<evidence type="ECO:0000256" key="5">
    <source>
        <dbReference type="ARBA" id="ARBA00023157"/>
    </source>
</evidence>
<evidence type="ECO:0000313" key="8">
    <source>
        <dbReference type="Ensembl" id="ENSATEP00000003547.3"/>
    </source>
</evidence>
<protein>
    <recommendedName>
        <fullName evidence="7">Peptidase S1 domain-containing protein</fullName>
    </recommendedName>
</protein>
<keyword evidence="5" id="KW-1015">Disulfide bond</keyword>
<feature type="signal peptide" evidence="6">
    <location>
        <begin position="1"/>
        <end position="22"/>
    </location>
</feature>
<dbReference type="Ensembl" id="ENSATET00000003578.3">
    <property type="protein sequence ID" value="ENSATEP00000003547.3"/>
    <property type="gene ID" value="ENSATEG00000017530.3"/>
</dbReference>
<dbReference type="GO" id="GO:0004252">
    <property type="term" value="F:serine-type endopeptidase activity"/>
    <property type="evidence" value="ECO:0007669"/>
    <property type="project" value="InterPro"/>
</dbReference>
<evidence type="ECO:0000256" key="4">
    <source>
        <dbReference type="ARBA" id="ARBA00022825"/>
    </source>
</evidence>
<dbReference type="PRINTS" id="PR00722">
    <property type="entry name" value="CHYMOTRYPSIN"/>
</dbReference>
<keyword evidence="3" id="KW-0378">Hydrolase</keyword>
<reference evidence="8" key="3">
    <citation type="submission" date="2025-09" db="UniProtKB">
        <authorList>
            <consortium name="Ensembl"/>
        </authorList>
    </citation>
    <scope>IDENTIFICATION</scope>
</reference>
<evidence type="ECO:0000259" key="7">
    <source>
        <dbReference type="PROSITE" id="PS50240"/>
    </source>
</evidence>
<keyword evidence="2 6" id="KW-0732">Signal</keyword>
<dbReference type="InterPro" id="IPR001254">
    <property type="entry name" value="Trypsin_dom"/>
</dbReference>
<evidence type="ECO:0000256" key="1">
    <source>
        <dbReference type="ARBA" id="ARBA00022670"/>
    </source>
</evidence>
<feature type="domain" description="Peptidase S1" evidence="7">
    <location>
        <begin position="594"/>
        <end position="691"/>
    </location>
</feature>
<dbReference type="GO" id="GO:0006508">
    <property type="term" value="P:proteolysis"/>
    <property type="evidence" value="ECO:0007669"/>
    <property type="project" value="UniProtKB-KW"/>
</dbReference>
<dbReference type="PANTHER" id="PTHR24252">
    <property type="entry name" value="ACROSIN-RELATED"/>
    <property type="match status" value="1"/>
</dbReference>
<dbReference type="Proteomes" id="UP000265040">
    <property type="component" value="Chromosome 18"/>
</dbReference>
<accession>A0A3Q1H5E5</accession>
<reference evidence="8" key="1">
    <citation type="submission" date="2021-04" db="EMBL/GenBank/DDBJ databases">
        <authorList>
            <consortium name="Wellcome Sanger Institute Data Sharing"/>
        </authorList>
    </citation>
    <scope>NUCLEOTIDE SEQUENCE [LARGE SCALE GENOMIC DNA]</scope>
</reference>
<keyword evidence="1" id="KW-0645">Protease</keyword>
<dbReference type="PROSITE" id="PS00134">
    <property type="entry name" value="TRYPSIN_HIS"/>
    <property type="match status" value="2"/>
</dbReference>
<evidence type="ECO:0000313" key="9">
    <source>
        <dbReference type="Proteomes" id="UP000265040"/>
    </source>
</evidence>
<keyword evidence="9" id="KW-1185">Reference proteome</keyword>
<dbReference type="Gene3D" id="2.40.10.10">
    <property type="entry name" value="Trypsin-like serine proteases"/>
    <property type="match status" value="4"/>
</dbReference>
<dbReference type="AlphaFoldDB" id="A0A3Q1H5E5"/>
<feature type="chain" id="PRO_5043388820" description="Peptidase S1 domain-containing protein" evidence="6">
    <location>
        <begin position="23"/>
        <end position="691"/>
    </location>
</feature>
<dbReference type="PANTHER" id="PTHR24252:SF7">
    <property type="entry name" value="HYALIN"/>
    <property type="match status" value="1"/>
</dbReference>
<dbReference type="InterPro" id="IPR009003">
    <property type="entry name" value="Peptidase_S1_PA"/>
</dbReference>
<dbReference type="InterPro" id="IPR043504">
    <property type="entry name" value="Peptidase_S1_PA_chymotrypsin"/>
</dbReference>
<feature type="domain" description="Peptidase S1" evidence="7">
    <location>
        <begin position="317"/>
        <end position="550"/>
    </location>
</feature>
<dbReference type="Pfam" id="PF00089">
    <property type="entry name" value="Trypsin"/>
    <property type="match status" value="3"/>
</dbReference>
<dbReference type="GeneTree" id="ENSGT00940000163009"/>
<evidence type="ECO:0000256" key="2">
    <source>
        <dbReference type="ARBA" id="ARBA00022729"/>
    </source>
</evidence>
<name>A0A3Q1H5E5_ANATE</name>
<proteinExistence type="predicted"/>
<dbReference type="SUPFAM" id="SSF50494">
    <property type="entry name" value="Trypsin-like serine proteases"/>
    <property type="match status" value="3"/>
</dbReference>